<organism evidence="1 2">
    <name type="scientific">Ambrosiozyma monospora</name>
    <name type="common">Yeast</name>
    <name type="synonym">Endomycopsis monosporus</name>
    <dbReference type="NCBI Taxonomy" id="43982"/>
    <lineage>
        <taxon>Eukaryota</taxon>
        <taxon>Fungi</taxon>
        <taxon>Dikarya</taxon>
        <taxon>Ascomycota</taxon>
        <taxon>Saccharomycotina</taxon>
        <taxon>Pichiomycetes</taxon>
        <taxon>Pichiales</taxon>
        <taxon>Pichiaceae</taxon>
        <taxon>Ambrosiozyma</taxon>
    </lineage>
</organism>
<name>A0ACB5SZU4_AMBMO</name>
<reference evidence="1" key="1">
    <citation type="submission" date="2023-04" db="EMBL/GenBank/DDBJ databases">
        <title>Ambrosiozyma monospora NBRC 10751.</title>
        <authorList>
            <person name="Ichikawa N."/>
            <person name="Sato H."/>
            <person name="Tonouchi N."/>
        </authorList>
    </citation>
    <scope>NUCLEOTIDE SEQUENCE</scope>
    <source>
        <strain evidence="1">NBRC 10751</strain>
    </source>
</reference>
<comment type="caution">
    <text evidence="1">The sequence shown here is derived from an EMBL/GenBank/DDBJ whole genome shotgun (WGS) entry which is preliminary data.</text>
</comment>
<dbReference type="Proteomes" id="UP001165064">
    <property type="component" value="Unassembled WGS sequence"/>
</dbReference>
<evidence type="ECO:0000313" key="2">
    <source>
        <dbReference type="Proteomes" id="UP001165064"/>
    </source>
</evidence>
<accession>A0ACB5SZU4</accession>
<keyword evidence="2" id="KW-1185">Reference proteome</keyword>
<sequence>MNVVAVLGRYLSGVIADKLFGSYHVIIFLLLITGVADLVIWMPFKTNRIALWVYSVFYGFFFGGIFSLIPNCCSQIVKADIFGSRYATMYAVTGFCLLGFMPAASSLIGDGWDDKRNDGFIILAAIMSFISGTAYFITRTMSVGWCLRQF</sequence>
<gene>
    <name evidence="1" type="ORF">Amon02_000322700</name>
</gene>
<protein>
    <submittedName>
        <fullName evidence="1">Unnamed protein product</fullName>
    </submittedName>
</protein>
<dbReference type="EMBL" id="BSXS01002004">
    <property type="protein sequence ID" value="GME77914.1"/>
    <property type="molecule type" value="Genomic_DNA"/>
</dbReference>
<proteinExistence type="predicted"/>
<evidence type="ECO:0000313" key="1">
    <source>
        <dbReference type="EMBL" id="GME77914.1"/>
    </source>
</evidence>